<protein>
    <submittedName>
        <fullName evidence="1">Uncharacterized protein</fullName>
    </submittedName>
</protein>
<reference evidence="1" key="1">
    <citation type="submission" date="2014-12" db="EMBL/GenBank/DDBJ databases">
        <title>Insight into the proteome of Arion vulgaris.</title>
        <authorList>
            <person name="Aradska J."/>
            <person name="Bulat T."/>
            <person name="Smidak R."/>
            <person name="Sarate P."/>
            <person name="Gangsoo J."/>
            <person name="Sialana F."/>
            <person name="Bilban M."/>
            <person name="Lubec G."/>
        </authorList>
    </citation>
    <scope>NUCLEOTIDE SEQUENCE</scope>
    <source>
        <tissue evidence="1">Skin</tissue>
    </source>
</reference>
<evidence type="ECO:0000313" key="1">
    <source>
        <dbReference type="EMBL" id="CEK53470.1"/>
    </source>
</evidence>
<gene>
    <name evidence="1" type="primary">ORF20387</name>
</gene>
<dbReference type="EMBL" id="HACG01006605">
    <property type="protein sequence ID" value="CEK53470.1"/>
    <property type="molecule type" value="Transcribed_RNA"/>
</dbReference>
<proteinExistence type="predicted"/>
<accession>A0A0B6YDB6</accession>
<feature type="non-terminal residue" evidence="1">
    <location>
        <position position="1"/>
    </location>
</feature>
<dbReference type="AlphaFoldDB" id="A0A0B6YDB6"/>
<name>A0A0B6YDB6_9EUPU</name>
<organism evidence="1">
    <name type="scientific">Arion vulgaris</name>
    <dbReference type="NCBI Taxonomy" id="1028688"/>
    <lineage>
        <taxon>Eukaryota</taxon>
        <taxon>Metazoa</taxon>
        <taxon>Spiralia</taxon>
        <taxon>Lophotrochozoa</taxon>
        <taxon>Mollusca</taxon>
        <taxon>Gastropoda</taxon>
        <taxon>Heterobranchia</taxon>
        <taxon>Euthyneura</taxon>
        <taxon>Panpulmonata</taxon>
        <taxon>Eupulmonata</taxon>
        <taxon>Stylommatophora</taxon>
        <taxon>Helicina</taxon>
        <taxon>Arionoidea</taxon>
        <taxon>Arionidae</taxon>
        <taxon>Arion</taxon>
    </lineage>
</organism>
<sequence>FDTYETFNDINMTKYTCSISGITKTYPTWNSCVTNVFQQTIVEIKLILVATTTTLSCSMSHEQATNFYLFAIPKENQPTAECRARHRSHCCRSN</sequence>